<proteinExistence type="predicted"/>
<protein>
    <recommendedName>
        <fullName evidence="4">Anti-sigma factor</fullName>
    </recommendedName>
</protein>
<dbReference type="EMBL" id="QQOH01000001">
    <property type="protein sequence ID" value="RDE24966.1"/>
    <property type="molecule type" value="Genomic_DNA"/>
</dbReference>
<keyword evidence="3" id="KW-1185">Reference proteome</keyword>
<keyword evidence="1" id="KW-0812">Transmembrane</keyword>
<evidence type="ECO:0000313" key="2">
    <source>
        <dbReference type="EMBL" id="RDE24966.1"/>
    </source>
</evidence>
<dbReference type="Proteomes" id="UP000253769">
    <property type="component" value="Unassembled WGS sequence"/>
</dbReference>
<evidence type="ECO:0000256" key="1">
    <source>
        <dbReference type="SAM" id="Phobius"/>
    </source>
</evidence>
<gene>
    <name evidence="2" type="ORF">DV711_05175</name>
</gene>
<organism evidence="2 3">
    <name type="scientific">Motiliproteus coralliicola</name>
    <dbReference type="NCBI Taxonomy" id="2283196"/>
    <lineage>
        <taxon>Bacteria</taxon>
        <taxon>Pseudomonadati</taxon>
        <taxon>Pseudomonadota</taxon>
        <taxon>Gammaproteobacteria</taxon>
        <taxon>Oceanospirillales</taxon>
        <taxon>Oceanospirillaceae</taxon>
        <taxon>Motiliproteus</taxon>
    </lineage>
</organism>
<sequence length="241" mass="27847">MSRSLRYQAAEVREHLASHYVLGSLSERVRRRCERLMREDSEFEAMIYLWQQRMNRLNDEVEPVQPPERVWQQLSGQMEADDHASGARRFWKGLAFWRGATALMLVACLAVWLWPQSPQFRSVNYMAVMQSLPEQPEPPMIITAYKGDKPGRSQLHIQWNERLDAMDLSGLRLWAVDRETQALTDLGSLDAMQTNRLLTKPEWLAIKASQELLVVRGESPEGTVLFRGPCLQLSPWQDQPG</sequence>
<dbReference type="AlphaFoldDB" id="A0A369WWP6"/>
<reference evidence="2 3" key="1">
    <citation type="submission" date="2018-07" db="EMBL/GenBank/DDBJ databases">
        <title>Motiliproteus coralliicola sp. nov., a bacterium isolated from Coral.</title>
        <authorList>
            <person name="Wang G."/>
        </authorList>
    </citation>
    <scope>NUCLEOTIDE SEQUENCE [LARGE SCALE GENOMIC DNA]</scope>
    <source>
        <strain evidence="2 3">C34</strain>
    </source>
</reference>
<keyword evidence="1" id="KW-1133">Transmembrane helix</keyword>
<dbReference type="OrthoDB" id="5298046at2"/>
<evidence type="ECO:0008006" key="4">
    <source>
        <dbReference type="Google" id="ProtNLM"/>
    </source>
</evidence>
<keyword evidence="1" id="KW-0472">Membrane</keyword>
<feature type="transmembrane region" description="Helical" evidence="1">
    <location>
        <begin position="95"/>
        <end position="114"/>
    </location>
</feature>
<evidence type="ECO:0000313" key="3">
    <source>
        <dbReference type="Proteomes" id="UP000253769"/>
    </source>
</evidence>
<dbReference type="RefSeq" id="WP_114694558.1">
    <property type="nucleotide sequence ID" value="NZ_QQOH01000001.1"/>
</dbReference>
<accession>A0A369WWP6</accession>
<comment type="caution">
    <text evidence="2">The sequence shown here is derived from an EMBL/GenBank/DDBJ whole genome shotgun (WGS) entry which is preliminary data.</text>
</comment>
<name>A0A369WWP6_9GAMM</name>